<reference evidence="11 12" key="1">
    <citation type="submission" date="2019-04" db="EMBL/GenBank/DDBJ databases">
        <title>Geobacter ruber sp. nov., ferric-reducing bacteria isolated from paddy soil.</title>
        <authorList>
            <person name="Xu Z."/>
            <person name="Masuda Y."/>
            <person name="Itoh H."/>
            <person name="Senoo K."/>
        </authorList>
    </citation>
    <scope>NUCLEOTIDE SEQUENCE [LARGE SCALE GENOMIC DNA]</scope>
    <source>
        <strain evidence="11 12">Red88</strain>
    </source>
</reference>
<dbReference type="PROSITE" id="PS50885">
    <property type="entry name" value="HAMP"/>
    <property type="match status" value="1"/>
</dbReference>
<dbReference type="Gene3D" id="3.30.565.10">
    <property type="entry name" value="Histidine kinase-like ATPase, C-terminal domain"/>
    <property type="match status" value="1"/>
</dbReference>
<dbReference type="PANTHER" id="PTHR43711:SF1">
    <property type="entry name" value="HISTIDINE KINASE 1"/>
    <property type="match status" value="1"/>
</dbReference>
<dbReference type="EMBL" id="SRSD01000008">
    <property type="protein sequence ID" value="KAA0889681.1"/>
    <property type="molecule type" value="Genomic_DNA"/>
</dbReference>
<dbReference type="InterPro" id="IPR003660">
    <property type="entry name" value="HAMP_dom"/>
</dbReference>
<comment type="caution">
    <text evidence="11">The sequence shown here is derived from an EMBL/GenBank/DDBJ whole genome shotgun (WGS) entry which is preliminary data.</text>
</comment>
<evidence type="ECO:0000256" key="6">
    <source>
        <dbReference type="ARBA" id="ARBA00022777"/>
    </source>
</evidence>
<dbReference type="CDD" id="cd00075">
    <property type="entry name" value="HATPase"/>
    <property type="match status" value="1"/>
</dbReference>
<dbReference type="Pfam" id="PF02518">
    <property type="entry name" value="HATPase_c"/>
    <property type="match status" value="1"/>
</dbReference>
<dbReference type="SMART" id="SM00387">
    <property type="entry name" value="HATPase_c"/>
    <property type="match status" value="1"/>
</dbReference>
<organism evidence="11 12">
    <name type="scientific">Oryzomonas rubra</name>
    <dbReference type="NCBI Taxonomy" id="2509454"/>
    <lineage>
        <taxon>Bacteria</taxon>
        <taxon>Pseudomonadati</taxon>
        <taxon>Thermodesulfobacteriota</taxon>
        <taxon>Desulfuromonadia</taxon>
        <taxon>Geobacterales</taxon>
        <taxon>Geobacteraceae</taxon>
        <taxon>Oryzomonas</taxon>
    </lineage>
</organism>
<dbReference type="GO" id="GO:0016020">
    <property type="term" value="C:membrane"/>
    <property type="evidence" value="ECO:0007669"/>
    <property type="project" value="UniProtKB-SubCell"/>
</dbReference>
<dbReference type="InterPro" id="IPR003661">
    <property type="entry name" value="HisK_dim/P_dom"/>
</dbReference>
<sequence>MFKKLLFIMLFMAVLGTSSALLLRELVVRDFSRLTEAEQEDRVSWVVADLESAFAKNKAWGREMAVEDAVWALQLGLVTKVRDQNGKTVMETARALTYLAPEKQARLQAGSGVGNEHDKGDYHVYPLFLHGEEIGQLEVRFLPDKRNNFFISRTNSLLAYSAVILGGIACVLSILLARRLSLPIVRLSQAAKNISQGNLTERVEISGGDELTILGQSFNQMAHTLQLQNRLRKQICANLAHELRTPLTIMRGQLEGILDGVITNDESRLKLLLEENHRLTNVVASMEEFFQAQASVLTLAPLDVPVRQLFDNLARSFEVAAREKEFVFKVDADDGIMVHADPERLSQILINLISNALKATAPGGTITLRGKRTPSGCTISVIDTGCGIAAEELPLIFERFYRGKDGGLGLGLAIVRELVDAHGGTIEVTSTQGAGTTFSLAFPDAPETPQFSTTTS</sequence>
<dbReference type="PROSITE" id="PS50109">
    <property type="entry name" value="HIS_KIN"/>
    <property type="match status" value="1"/>
</dbReference>
<comment type="subcellular location">
    <subcellularLocation>
        <location evidence="2">Membrane</location>
    </subcellularLocation>
</comment>
<evidence type="ECO:0000259" key="10">
    <source>
        <dbReference type="PROSITE" id="PS50885"/>
    </source>
</evidence>
<dbReference type="PRINTS" id="PR00344">
    <property type="entry name" value="BCTRLSENSOR"/>
</dbReference>
<dbReference type="CDD" id="cd06225">
    <property type="entry name" value="HAMP"/>
    <property type="match status" value="1"/>
</dbReference>
<dbReference type="InterPro" id="IPR036097">
    <property type="entry name" value="HisK_dim/P_sf"/>
</dbReference>
<dbReference type="AlphaFoldDB" id="A0A5A9XDB7"/>
<keyword evidence="4" id="KW-0597">Phosphoprotein</keyword>
<evidence type="ECO:0000313" key="11">
    <source>
        <dbReference type="EMBL" id="KAA0889681.1"/>
    </source>
</evidence>
<dbReference type="OrthoDB" id="9781147at2"/>
<protein>
    <recommendedName>
        <fullName evidence="3">histidine kinase</fullName>
        <ecNumber evidence="3">2.7.13.3</ecNumber>
    </recommendedName>
</protein>
<dbReference type="SUPFAM" id="SSF47384">
    <property type="entry name" value="Homodimeric domain of signal transducing histidine kinase"/>
    <property type="match status" value="1"/>
</dbReference>
<keyword evidence="7" id="KW-0902">Two-component regulatory system</keyword>
<dbReference type="InterPro" id="IPR050736">
    <property type="entry name" value="Sensor_HK_Regulatory"/>
</dbReference>
<dbReference type="PANTHER" id="PTHR43711">
    <property type="entry name" value="TWO-COMPONENT HISTIDINE KINASE"/>
    <property type="match status" value="1"/>
</dbReference>
<evidence type="ECO:0000256" key="2">
    <source>
        <dbReference type="ARBA" id="ARBA00004370"/>
    </source>
</evidence>
<proteinExistence type="predicted"/>
<dbReference type="GO" id="GO:0000155">
    <property type="term" value="F:phosphorelay sensor kinase activity"/>
    <property type="evidence" value="ECO:0007669"/>
    <property type="project" value="InterPro"/>
</dbReference>
<keyword evidence="12" id="KW-1185">Reference proteome</keyword>
<evidence type="ECO:0000259" key="9">
    <source>
        <dbReference type="PROSITE" id="PS50109"/>
    </source>
</evidence>
<dbReference type="SMART" id="SM00304">
    <property type="entry name" value="HAMP"/>
    <property type="match status" value="1"/>
</dbReference>
<keyword evidence="8" id="KW-0472">Membrane</keyword>
<feature type="domain" description="HAMP" evidence="10">
    <location>
        <begin position="178"/>
        <end position="230"/>
    </location>
</feature>
<keyword evidence="8" id="KW-1133">Transmembrane helix</keyword>
<dbReference type="FunFam" id="3.30.565.10:FF:000006">
    <property type="entry name" value="Sensor histidine kinase WalK"/>
    <property type="match status" value="1"/>
</dbReference>
<dbReference type="RefSeq" id="WP_149308156.1">
    <property type="nucleotide sequence ID" value="NZ_SRSD01000008.1"/>
</dbReference>
<dbReference type="InterPro" id="IPR005467">
    <property type="entry name" value="His_kinase_dom"/>
</dbReference>
<evidence type="ECO:0000256" key="7">
    <source>
        <dbReference type="ARBA" id="ARBA00023012"/>
    </source>
</evidence>
<dbReference type="Pfam" id="PF00672">
    <property type="entry name" value="HAMP"/>
    <property type="match status" value="1"/>
</dbReference>
<dbReference type="Gene3D" id="6.10.340.10">
    <property type="match status" value="1"/>
</dbReference>
<keyword evidence="8" id="KW-0812">Transmembrane</keyword>
<comment type="catalytic activity">
    <reaction evidence="1">
        <text>ATP + protein L-histidine = ADP + protein N-phospho-L-histidine.</text>
        <dbReference type="EC" id="2.7.13.3"/>
    </reaction>
</comment>
<evidence type="ECO:0000256" key="1">
    <source>
        <dbReference type="ARBA" id="ARBA00000085"/>
    </source>
</evidence>
<dbReference type="InterPro" id="IPR003594">
    <property type="entry name" value="HATPase_dom"/>
</dbReference>
<evidence type="ECO:0000256" key="8">
    <source>
        <dbReference type="SAM" id="Phobius"/>
    </source>
</evidence>
<feature type="domain" description="Histidine kinase" evidence="9">
    <location>
        <begin position="238"/>
        <end position="446"/>
    </location>
</feature>
<dbReference type="Pfam" id="PF00512">
    <property type="entry name" value="HisKA"/>
    <property type="match status" value="1"/>
</dbReference>
<keyword evidence="6 11" id="KW-0418">Kinase</keyword>
<dbReference type="InterPro" id="IPR004358">
    <property type="entry name" value="Sig_transdc_His_kin-like_C"/>
</dbReference>
<dbReference type="SUPFAM" id="SSF158472">
    <property type="entry name" value="HAMP domain-like"/>
    <property type="match status" value="1"/>
</dbReference>
<dbReference type="SUPFAM" id="SSF55874">
    <property type="entry name" value="ATPase domain of HSP90 chaperone/DNA topoisomerase II/histidine kinase"/>
    <property type="match status" value="1"/>
</dbReference>
<dbReference type="SMART" id="SM00388">
    <property type="entry name" value="HisKA"/>
    <property type="match status" value="1"/>
</dbReference>
<keyword evidence="5" id="KW-0808">Transferase</keyword>
<dbReference type="CDD" id="cd00082">
    <property type="entry name" value="HisKA"/>
    <property type="match status" value="1"/>
</dbReference>
<evidence type="ECO:0000256" key="5">
    <source>
        <dbReference type="ARBA" id="ARBA00022679"/>
    </source>
</evidence>
<evidence type="ECO:0000256" key="3">
    <source>
        <dbReference type="ARBA" id="ARBA00012438"/>
    </source>
</evidence>
<feature type="transmembrane region" description="Helical" evidence="8">
    <location>
        <begin position="157"/>
        <end position="177"/>
    </location>
</feature>
<gene>
    <name evidence="11" type="ORF">ET418_12950</name>
</gene>
<dbReference type="InterPro" id="IPR036890">
    <property type="entry name" value="HATPase_C_sf"/>
</dbReference>
<evidence type="ECO:0000313" key="12">
    <source>
        <dbReference type="Proteomes" id="UP000324298"/>
    </source>
</evidence>
<dbReference type="Proteomes" id="UP000324298">
    <property type="component" value="Unassembled WGS sequence"/>
</dbReference>
<name>A0A5A9XDB7_9BACT</name>
<dbReference type="EC" id="2.7.13.3" evidence="3"/>
<accession>A0A5A9XDB7</accession>
<evidence type="ECO:0000256" key="4">
    <source>
        <dbReference type="ARBA" id="ARBA00022553"/>
    </source>
</evidence>
<dbReference type="Gene3D" id="1.10.287.130">
    <property type="match status" value="1"/>
</dbReference>